<feature type="domain" description="FAD-binding PCMH-type" evidence="2">
    <location>
        <begin position="14"/>
        <end position="178"/>
    </location>
</feature>
<accession>A0A561VG85</accession>
<dbReference type="GO" id="GO:0016020">
    <property type="term" value="C:membrane"/>
    <property type="evidence" value="ECO:0007669"/>
    <property type="project" value="InterPro"/>
</dbReference>
<dbReference type="SUPFAM" id="SSF56176">
    <property type="entry name" value="FAD-binding/transporter-associated domain-like"/>
    <property type="match status" value="1"/>
</dbReference>
<dbReference type="PANTHER" id="PTHR43762:SF1">
    <property type="entry name" value="D-ARABINONO-1,4-LACTONE OXIDASE"/>
    <property type="match status" value="1"/>
</dbReference>
<dbReference type="Pfam" id="PF04030">
    <property type="entry name" value="ALO"/>
    <property type="match status" value="1"/>
</dbReference>
<dbReference type="PANTHER" id="PTHR43762">
    <property type="entry name" value="L-GULONOLACTONE OXIDASE"/>
    <property type="match status" value="1"/>
</dbReference>
<dbReference type="InterPro" id="IPR016167">
    <property type="entry name" value="FAD-bd_PCMH_sub1"/>
</dbReference>
<dbReference type="InterPro" id="IPR036318">
    <property type="entry name" value="FAD-bd_PCMH-like_sf"/>
</dbReference>
<dbReference type="InterPro" id="IPR016169">
    <property type="entry name" value="FAD-bd_PCMH_sub2"/>
</dbReference>
<gene>
    <name evidence="3" type="ORF">FHX34_107128</name>
</gene>
<comment type="caution">
    <text evidence="3">The sequence shown here is derived from an EMBL/GenBank/DDBJ whole genome shotgun (WGS) entry which is preliminary data.</text>
</comment>
<dbReference type="InterPro" id="IPR010031">
    <property type="entry name" value="FAD_lactone_oxidase-like"/>
</dbReference>
<dbReference type="InterPro" id="IPR007173">
    <property type="entry name" value="ALO_C"/>
</dbReference>
<dbReference type="GO" id="GO:0071949">
    <property type="term" value="F:FAD binding"/>
    <property type="evidence" value="ECO:0007669"/>
    <property type="project" value="InterPro"/>
</dbReference>
<dbReference type="EMBL" id="VIWY01000007">
    <property type="protein sequence ID" value="TWG10636.1"/>
    <property type="molecule type" value="Genomic_DNA"/>
</dbReference>
<protein>
    <submittedName>
        <fullName evidence="3">Xylitol oxidase</fullName>
    </submittedName>
</protein>
<dbReference type="Pfam" id="PF01565">
    <property type="entry name" value="FAD_binding_4"/>
    <property type="match status" value="1"/>
</dbReference>
<dbReference type="Gene3D" id="3.30.43.10">
    <property type="entry name" value="Uridine Diphospho-n-acetylenolpyruvylglucosamine Reductase, domain 2"/>
    <property type="match status" value="1"/>
</dbReference>
<dbReference type="InterPro" id="IPR016171">
    <property type="entry name" value="Vanillyl_alc_oxidase_C-sub2"/>
</dbReference>
<dbReference type="Gene3D" id="3.30.70.2530">
    <property type="match status" value="1"/>
</dbReference>
<dbReference type="Gene3D" id="3.30.465.10">
    <property type="match status" value="1"/>
</dbReference>
<dbReference type="Proteomes" id="UP000320239">
    <property type="component" value="Unassembled WGS sequence"/>
</dbReference>
<evidence type="ECO:0000256" key="1">
    <source>
        <dbReference type="ARBA" id="ARBA00023002"/>
    </source>
</evidence>
<dbReference type="Gene3D" id="1.10.45.10">
    <property type="entry name" value="Vanillyl-alcohol Oxidase, Chain A, domain 4"/>
    <property type="match status" value="1"/>
</dbReference>
<dbReference type="PIRSF" id="PIRSF000136">
    <property type="entry name" value="LGO_GLO"/>
    <property type="match status" value="1"/>
</dbReference>
<evidence type="ECO:0000259" key="2">
    <source>
        <dbReference type="PROSITE" id="PS51387"/>
    </source>
</evidence>
<keyword evidence="1" id="KW-0560">Oxidoreductase</keyword>
<proteinExistence type="predicted"/>
<keyword evidence="4" id="KW-1185">Reference proteome</keyword>
<dbReference type="GO" id="GO:0003885">
    <property type="term" value="F:D-arabinono-1,4-lactone oxidase activity"/>
    <property type="evidence" value="ECO:0007669"/>
    <property type="project" value="InterPro"/>
</dbReference>
<dbReference type="InterPro" id="IPR006094">
    <property type="entry name" value="Oxid_FAD_bind_N"/>
</dbReference>
<dbReference type="Gene3D" id="3.30.70.2520">
    <property type="match status" value="1"/>
</dbReference>
<dbReference type="InterPro" id="IPR016166">
    <property type="entry name" value="FAD-bd_PCMH"/>
</dbReference>
<dbReference type="PROSITE" id="PS51387">
    <property type="entry name" value="FAD_PCMH"/>
    <property type="match status" value="1"/>
</dbReference>
<sequence length="411" mass="44370">MGAVQPLTNWAGNITFGARRVLRPRSTDELRDLVAAATEMRVLGSGHSFNRLADTGGDLLTLADLPRTVEIGPDRRTVRVDGGIRYGELAARLHAEGLALHNMASLPHISVAGAVATATHGSGVRHGNLATAVRGIEVVRADGELVTLTRGDADFPGAVTALGALGVVVALTLDVHPAFELRQYVYDNLPATSVRDHLADILADGYSVSLFTRWTGNHVDMVWLKRLEPMTGDYFGATPADGPRHPVPGMPAENCTRQDGVPGPWHERLPHFRMEFTPSSGAELQSEWHVPRAQAAAAIEAVAGLRERVAAVLQICEIRTIAADDLWLSPNYRRDSLALHFTWIADTEAVLPVVADLERALGPLGARPHLGKIFTTAPADGYPRLADFAALARRFDPSGTFRNEFLDRLLG</sequence>
<evidence type="ECO:0000313" key="4">
    <source>
        <dbReference type="Proteomes" id="UP000320239"/>
    </source>
</evidence>
<evidence type="ECO:0000313" key="3">
    <source>
        <dbReference type="EMBL" id="TWG10636.1"/>
    </source>
</evidence>
<dbReference type="AlphaFoldDB" id="A0A561VG85"/>
<reference evidence="3 4" key="1">
    <citation type="submission" date="2019-06" db="EMBL/GenBank/DDBJ databases">
        <title>Sequencing the genomes of 1000 actinobacteria strains.</title>
        <authorList>
            <person name="Klenk H.-P."/>
        </authorList>
    </citation>
    <scope>NUCLEOTIDE SEQUENCE [LARGE SCALE GENOMIC DNA]</scope>
    <source>
        <strain evidence="3 4">DSM 43866</strain>
    </source>
</reference>
<name>A0A561VG85_ACTTI</name>
<organism evidence="3 4">
    <name type="scientific">Actinoplanes teichomyceticus</name>
    <dbReference type="NCBI Taxonomy" id="1867"/>
    <lineage>
        <taxon>Bacteria</taxon>
        <taxon>Bacillati</taxon>
        <taxon>Actinomycetota</taxon>
        <taxon>Actinomycetes</taxon>
        <taxon>Micromonosporales</taxon>
        <taxon>Micromonosporaceae</taxon>
        <taxon>Actinoplanes</taxon>
    </lineage>
</organism>
<dbReference type="GO" id="GO:0080049">
    <property type="term" value="F:L-gulono-1,4-lactone dehydrogenase activity"/>
    <property type="evidence" value="ECO:0007669"/>
    <property type="project" value="TreeGrafter"/>
</dbReference>